<dbReference type="OrthoDB" id="6159137at2759"/>
<evidence type="ECO:0000256" key="5">
    <source>
        <dbReference type="ARBA" id="ARBA00031739"/>
    </source>
</evidence>
<dbReference type="AlphaFoldDB" id="A0A443S0X6"/>
<keyword evidence="9" id="KW-1185">Reference proteome</keyword>
<dbReference type="InterPro" id="IPR012677">
    <property type="entry name" value="Nucleotide-bd_a/b_plait_sf"/>
</dbReference>
<reference evidence="8 9" key="1">
    <citation type="journal article" date="2018" name="Gigascience">
        <title>Genomes of trombidid mites reveal novel predicted allergens and laterally-transferred genes associated with secondary metabolism.</title>
        <authorList>
            <person name="Dong X."/>
            <person name="Chaisiri K."/>
            <person name="Xia D."/>
            <person name="Armstrong S.D."/>
            <person name="Fang Y."/>
            <person name="Donnelly M.J."/>
            <person name="Kadowaki T."/>
            <person name="McGarry J.W."/>
            <person name="Darby A.C."/>
            <person name="Makepeace B.L."/>
        </authorList>
    </citation>
    <scope>NUCLEOTIDE SEQUENCE [LARGE SCALE GENOMIC DNA]</scope>
    <source>
        <strain evidence="8">UoL-UT</strain>
    </source>
</reference>
<protein>
    <recommendedName>
        <fullName evidence="2">U11/U12 small nuclear ribonucleoprotein 35 kDa protein</fullName>
    </recommendedName>
    <alternativeName>
        <fullName evidence="5">U1 snRNP-binding protein homolog</fullName>
    </alternativeName>
</protein>
<organism evidence="8 9">
    <name type="scientific">Leptotrombidium deliense</name>
    <dbReference type="NCBI Taxonomy" id="299467"/>
    <lineage>
        <taxon>Eukaryota</taxon>
        <taxon>Metazoa</taxon>
        <taxon>Ecdysozoa</taxon>
        <taxon>Arthropoda</taxon>
        <taxon>Chelicerata</taxon>
        <taxon>Arachnida</taxon>
        <taxon>Acari</taxon>
        <taxon>Acariformes</taxon>
        <taxon>Trombidiformes</taxon>
        <taxon>Prostigmata</taxon>
        <taxon>Anystina</taxon>
        <taxon>Parasitengona</taxon>
        <taxon>Trombiculoidea</taxon>
        <taxon>Trombiculidae</taxon>
        <taxon>Leptotrombidium</taxon>
    </lineage>
</organism>
<dbReference type="Pfam" id="PF00076">
    <property type="entry name" value="RRM_1"/>
    <property type="match status" value="1"/>
</dbReference>
<comment type="subcellular location">
    <subcellularLocation>
        <location evidence="1">Nucleus</location>
    </subcellularLocation>
</comment>
<dbReference type="GO" id="GO:0017069">
    <property type="term" value="F:snRNA binding"/>
    <property type="evidence" value="ECO:0007669"/>
    <property type="project" value="TreeGrafter"/>
</dbReference>
<evidence type="ECO:0000313" key="9">
    <source>
        <dbReference type="Proteomes" id="UP000288716"/>
    </source>
</evidence>
<dbReference type="PANTHER" id="PTHR13952:SF6">
    <property type="entry name" value="U11_U12 SMALL NUCLEAR RIBONUCLEOPROTEIN 35 KDA PROTEIN"/>
    <property type="match status" value="1"/>
</dbReference>
<dbReference type="InterPro" id="IPR035979">
    <property type="entry name" value="RBD_domain_sf"/>
</dbReference>
<dbReference type="SUPFAM" id="SSF54928">
    <property type="entry name" value="RNA-binding domain, RBD"/>
    <property type="match status" value="1"/>
</dbReference>
<feature type="domain" description="RRM" evidence="7">
    <location>
        <begin position="31"/>
        <end position="109"/>
    </location>
</feature>
<dbReference type="GO" id="GO:0071011">
    <property type="term" value="C:precatalytic spliceosome"/>
    <property type="evidence" value="ECO:0007669"/>
    <property type="project" value="TreeGrafter"/>
</dbReference>
<name>A0A443S0X6_9ACAR</name>
<keyword evidence="4" id="KW-0539">Nucleus</keyword>
<comment type="caution">
    <text evidence="8">The sequence shown here is derived from an EMBL/GenBank/DDBJ whole genome shotgun (WGS) entry which is preliminary data.</text>
</comment>
<dbReference type="Proteomes" id="UP000288716">
    <property type="component" value="Unassembled WGS sequence"/>
</dbReference>
<gene>
    <name evidence="8" type="ORF">B4U80_10685</name>
</gene>
<dbReference type="InterPro" id="IPR000504">
    <property type="entry name" value="RRM_dom"/>
</dbReference>
<evidence type="ECO:0000313" key="8">
    <source>
        <dbReference type="EMBL" id="RWS21198.1"/>
    </source>
</evidence>
<accession>A0A443S0X6</accession>
<dbReference type="Gene3D" id="3.30.70.330">
    <property type="match status" value="1"/>
</dbReference>
<dbReference type="SMART" id="SM00360">
    <property type="entry name" value="RRM"/>
    <property type="match status" value="1"/>
</dbReference>
<dbReference type="FunFam" id="3.30.70.330:FF:000132">
    <property type="entry name" value="Small nuclear ribonucleoprotein U11/U12 subunit 35"/>
    <property type="match status" value="1"/>
</dbReference>
<dbReference type="VEuPathDB" id="VectorBase:LDEU010842"/>
<dbReference type="InterPro" id="IPR051183">
    <property type="entry name" value="U1_U11-U12_snRNP_70-35kDa"/>
</dbReference>
<dbReference type="PROSITE" id="PS50102">
    <property type="entry name" value="RRM"/>
    <property type="match status" value="1"/>
</dbReference>
<dbReference type="STRING" id="299467.A0A443S0X6"/>
<evidence type="ECO:0000259" key="7">
    <source>
        <dbReference type="PROSITE" id="PS50102"/>
    </source>
</evidence>
<evidence type="ECO:0000256" key="6">
    <source>
        <dbReference type="PROSITE-ProRule" id="PRU00176"/>
    </source>
</evidence>
<dbReference type="GO" id="GO:0000398">
    <property type="term" value="P:mRNA splicing, via spliceosome"/>
    <property type="evidence" value="ECO:0007669"/>
    <property type="project" value="TreeGrafter"/>
</dbReference>
<dbReference type="EMBL" id="NCKV01013239">
    <property type="protein sequence ID" value="RWS21198.1"/>
    <property type="molecule type" value="Genomic_DNA"/>
</dbReference>
<feature type="non-terminal residue" evidence="8">
    <location>
        <position position="160"/>
    </location>
</feature>
<evidence type="ECO:0000256" key="1">
    <source>
        <dbReference type="ARBA" id="ARBA00004123"/>
    </source>
</evidence>
<evidence type="ECO:0000256" key="3">
    <source>
        <dbReference type="ARBA" id="ARBA00022884"/>
    </source>
</evidence>
<evidence type="ECO:0000256" key="4">
    <source>
        <dbReference type="ARBA" id="ARBA00023242"/>
    </source>
</evidence>
<keyword evidence="3 6" id="KW-0694">RNA-binding</keyword>
<proteinExistence type="predicted"/>
<evidence type="ECO:0000256" key="2">
    <source>
        <dbReference type="ARBA" id="ARBA00021080"/>
    </source>
</evidence>
<dbReference type="PANTHER" id="PTHR13952">
    <property type="entry name" value="U1 SMALL NUCLEAR RIBONUCLEOPROTEIN 70 KD"/>
    <property type="match status" value="1"/>
</dbReference>
<keyword evidence="8" id="KW-0687">Ribonucleoprotein</keyword>
<sequence>GSDTTAHDKAIVRAINSDYKVNNRAFGNPEYVVFVARLDSLTNEDQIKDVFSKFGEIRNIRLVRDIITGHSKRYAFIEYKHRRDAARAVEKTHNMFIDGRKILVDFECERKMSGWKPRRLGGGFGGNRNSGQLRFGCKDRPFKKPIFVPHQQGSQNVNLY</sequence>
<dbReference type="GO" id="GO:0003729">
    <property type="term" value="F:mRNA binding"/>
    <property type="evidence" value="ECO:0007669"/>
    <property type="project" value="TreeGrafter"/>
</dbReference>
<feature type="non-terminal residue" evidence="8">
    <location>
        <position position="1"/>
    </location>
</feature>